<organism evidence="1 2">
    <name type="scientific">Aeromonas schubertii</name>
    <dbReference type="NCBI Taxonomy" id="652"/>
    <lineage>
        <taxon>Bacteria</taxon>
        <taxon>Pseudomonadati</taxon>
        <taxon>Pseudomonadota</taxon>
        <taxon>Gammaproteobacteria</taxon>
        <taxon>Aeromonadales</taxon>
        <taxon>Aeromonadaceae</taxon>
        <taxon>Aeromonas</taxon>
    </lineage>
</organism>
<dbReference type="EMBL" id="CP013067">
    <property type="protein sequence ID" value="ALP42543.1"/>
    <property type="molecule type" value="Genomic_DNA"/>
</dbReference>
<evidence type="ECO:0000313" key="1">
    <source>
        <dbReference type="EMBL" id="ALP42543.1"/>
    </source>
</evidence>
<evidence type="ECO:0000313" key="2">
    <source>
        <dbReference type="Proteomes" id="UP000058114"/>
    </source>
</evidence>
<dbReference type="Proteomes" id="UP000058114">
    <property type="component" value="Chromosome"/>
</dbReference>
<gene>
    <name evidence="1" type="ORF">WL1483_3124</name>
</gene>
<dbReference type="KEGG" id="asr:WL1483_3124"/>
<name>A0A0S2SLD6_9GAMM</name>
<dbReference type="AlphaFoldDB" id="A0A0S2SLD6"/>
<protein>
    <submittedName>
        <fullName evidence="1">Uncharacterized protein</fullName>
    </submittedName>
</protein>
<sequence>MSQLPQYLQSAVSDKVISLAQANRLLQVLDQPLPDSPTELDPEILQSTLLLHLYLMDTRMTRH</sequence>
<proteinExistence type="predicted"/>
<reference evidence="2" key="1">
    <citation type="submission" date="2015-10" db="EMBL/GenBank/DDBJ databases">
        <title>Complete Genome Sequence of Aeromonas schubertii strain WL1483.</title>
        <authorList>
            <person name="Liu L."/>
        </authorList>
    </citation>
    <scope>NUCLEOTIDE SEQUENCE [LARGE SCALE GENOMIC DNA]</scope>
    <source>
        <strain evidence="2">WL1483</strain>
    </source>
</reference>
<reference evidence="1 2" key="2">
    <citation type="journal article" date="2016" name="Genome Announc.">
        <title>Complete Genome Sequence of the Highly Virulent Aeromonas schubertii Strain WL1483, Isolated from Diseased Snakehead Fish (Channa argus) in China.</title>
        <authorList>
            <person name="Liu L."/>
            <person name="Li N."/>
            <person name="Zhang D."/>
            <person name="Fu X."/>
            <person name="Shi C."/>
            <person name="Lin Q."/>
            <person name="Hao G."/>
        </authorList>
    </citation>
    <scope>NUCLEOTIDE SEQUENCE [LARGE SCALE GENOMIC DNA]</scope>
    <source>
        <strain evidence="1 2">WL1483</strain>
    </source>
</reference>
<accession>A0A0S2SLD6</accession>